<dbReference type="SUPFAM" id="SSF55298">
    <property type="entry name" value="YjgF-like"/>
    <property type="match status" value="1"/>
</dbReference>
<feature type="binding site" evidence="3">
    <location>
        <position position="291"/>
    </location>
    <ligand>
        <name>phosphoenolpyruvate</name>
        <dbReference type="ChEBI" id="CHEBI:58702"/>
    </ligand>
</feature>
<dbReference type="GO" id="GO:0008652">
    <property type="term" value="P:amino acid biosynthetic process"/>
    <property type="evidence" value="ECO:0007669"/>
    <property type="project" value="UniProtKB-UniRule"/>
</dbReference>
<dbReference type="PANTHER" id="PTHR21337:SF0">
    <property type="entry name" value="PHOSPHO-2-DEHYDRO-3-DEOXYHEPTONATE ALDOLASE"/>
    <property type="match status" value="1"/>
</dbReference>
<reference evidence="6" key="1">
    <citation type="journal article" date="2014" name="Int. J. Syst. Evol. Microbiol.">
        <title>Complete genome sequence of Corynebacterium casei LMG S-19264T (=DSM 44701T), isolated from a smear-ripened cheese.</title>
        <authorList>
            <consortium name="US DOE Joint Genome Institute (JGI-PGF)"/>
            <person name="Walter F."/>
            <person name="Albersmeier A."/>
            <person name="Kalinowski J."/>
            <person name="Ruckert C."/>
        </authorList>
    </citation>
    <scope>NUCLEOTIDE SEQUENCE</scope>
    <source>
        <strain evidence="6">CGMCC 4.7138</strain>
    </source>
</reference>
<evidence type="ECO:0000256" key="4">
    <source>
        <dbReference type="PROSITE-ProRule" id="PRU00514"/>
    </source>
</evidence>
<protein>
    <recommendedName>
        <fullName evidence="5">Phospho-2-dehydro-3-deoxyheptonate aldolase</fullName>
        <ecNumber evidence="5">2.5.1.54</ecNumber>
    </recommendedName>
</protein>
<dbReference type="Gene3D" id="3.20.20.70">
    <property type="entry name" value="Aldolase class I"/>
    <property type="match status" value="1"/>
</dbReference>
<evidence type="ECO:0000256" key="1">
    <source>
        <dbReference type="ARBA" id="ARBA00008911"/>
    </source>
</evidence>
<comment type="catalytic activity">
    <reaction evidence="5">
        <text>D-erythrose 4-phosphate + phosphoenolpyruvate + H2O = 7-phospho-2-dehydro-3-deoxy-D-arabino-heptonate + phosphate</text>
        <dbReference type="Rhea" id="RHEA:14717"/>
        <dbReference type="ChEBI" id="CHEBI:15377"/>
        <dbReference type="ChEBI" id="CHEBI:16897"/>
        <dbReference type="ChEBI" id="CHEBI:43474"/>
        <dbReference type="ChEBI" id="CHEBI:58394"/>
        <dbReference type="ChEBI" id="CHEBI:58702"/>
        <dbReference type="EC" id="2.5.1.54"/>
    </reaction>
</comment>
<dbReference type="Gene3D" id="3.30.1330.40">
    <property type="entry name" value="RutC-like"/>
    <property type="match status" value="1"/>
</dbReference>
<evidence type="ECO:0000256" key="5">
    <source>
        <dbReference type="RuleBase" id="RU363071"/>
    </source>
</evidence>
<evidence type="ECO:0000313" key="7">
    <source>
        <dbReference type="Proteomes" id="UP000653480"/>
    </source>
</evidence>
<dbReference type="InterPro" id="IPR013785">
    <property type="entry name" value="Aldolase_TIM"/>
</dbReference>
<keyword evidence="4" id="KW-0413">Isomerase</keyword>
<reference evidence="6" key="2">
    <citation type="submission" date="2020-09" db="EMBL/GenBank/DDBJ databases">
        <authorList>
            <person name="Sun Q."/>
            <person name="Zhou Y."/>
        </authorList>
    </citation>
    <scope>NUCLEOTIDE SEQUENCE</scope>
    <source>
        <strain evidence="6">CGMCC 4.7138</strain>
    </source>
</reference>
<dbReference type="GO" id="GO:0009073">
    <property type="term" value="P:aromatic amino acid family biosynthetic process"/>
    <property type="evidence" value="ECO:0007669"/>
    <property type="project" value="UniProtKB-UniRule"/>
</dbReference>
<keyword evidence="4 5" id="KW-0028">Amino-acid biosynthesis</keyword>
<keyword evidence="7" id="KW-1185">Reference proteome</keyword>
<dbReference type="Proteomes" id="UP000653480">
    <property type="component" value="Unassembled WGS sequence"/>
</dbReference>
<comment type="similarity">
    <text evidence="1 5">Belongs to the class-II DAHP synthase family.</text>
</comment>
<dbReference type="InterPro" id="IPR008243">
    <property type="entry name" value="Chorismate_mutase_AroH"/>
</dbReference>
<feature type="binding site" evidence="3">
    <location>
        <position position="111"/>
    </location>
    <ligand>
        <name>phosphoenolpyruvate</name>
        <dbReference type="ChEBI" id="CHEBI:58702"/>
    </ligand>
</feature>
<keyword evidence="3" id="KW-0170">Cobalt</keyword>
<gene>
    <name evidence="6" type="primary">aroH</name>
    <name evidence="6" type="ORF">GCM10011574_52960</name>
</gene>
<keyword evidence="3" id="KW-0104">Cadmium</keyword>
<dbReference type="GO" id="GO:0004106">
    <property type="term" value="F:chorismate mutase activity"/>
    <property type="evidence" value="ECO:0007669"/>
    <property type="project" value="UniProtKB-UniRule"/>
</dbReference>
<keyword evidence="2 5" id="KW-0808">Transferase</keyword>
<organism evidence="6 7">
    <name type="scientific">Microbispora bryophytorum</name>
    <dbReference type="NCBI Taxonomy" id="1460882"/>
    <lineage>
        <taxon>Bacteria</taxon>
        <taxon>Bacillati</taxon>
        <taxon>Actinomycetota</taxon>
        <taxon>Actinomycetes</taxon>
        <taxon>Streptosporangiales</taxon>
        <taxon>Streptosporangiaceae</taxon>
        <taxon>Microbispora</taxon>
    </lineage>
</organism>
<feature type="binding site" evidence="3">
    <location>
        <position position="72"/>
    </location>
    <ligand>
        <name>Mn(2+)</name>
        <dbReference type="ChEBI" id="CHEBI:29035"/>
    </ligand>
</feature>
<evidence type="ECO:0000256" key="2">
    <source>
        <dbReference type="ARBA" id="ARBA00022679"/>
    </source>
</evidence>
<dbReference type="GO" id="GO:0003849">
    <property type="term" value="F:3-deoxy-7-phosphoheptulonate synthase activity"/>
    <property type="evidence" value="ECO:0007669"/>
    <property type="project" value="UniProtKB-EC"/>
</dbReference>
<dbReference type="CDD" id="cd02185">
    <property type="entry name" value="AroH"/>
    <property type="match status" value="1"/>
</dbReference>
<feature type="binding site" evidence="3">
    <location>
        <position position="322"/>
    </location>
    <ligand>
        <name>phosphoenolpyruvate</name>
        <dbReference type="ChEBI" id="CHEBI:58702"/>
    </ligand>
</feature>
<dbReference type="OrthoDB" id="9766852at2"/>
<dbReference type="InterPro" id="IPR002480">
    <property type="entry name" value="DAHP_synth_2"/>
</dbReference>
<comment type="catalytic activity">
    <reaction evidence="4">
        <text>chorismate = prephenate</text>
        <dbReference type="Rhea" id="RHEA:13897"/>
        <dbReference type="ChEBI" id="CHEBI:29748"/>
        <dbReference type="ChEBI" id="CHEBI:29934"/>
        <dbReference type="EC" id="5.4.99.5"/>
    </reaction>
</comment>
<evidence type="ECO:0000256" key="3">
    <source>
        <dbReference type="PIRSR" id="PIRSR602480-1"/>
    </source>
</evidence>
<dbReference type="NCBIfam" id="TIGR01358">
    <property type="entry name" value="DAHP_synth_II"/>
    <property type="match status" value="1"/>
</dbReference>
<dbReference type="Pfam" id="PF07736">
    <property type="entry name" value="CM_1"/>
    <property type="match status" value="1"/>
</dbReference>
<dbReference type="PANTHER" id="PTHR21337">
    <property type="entry name" value="PHOSPHO-2-DEHYDRO-3-DEOXYHEPTONATE ALDOLASE 1, 2"/>
    <property type="match status" value="1"/>
</dbReference>
<evidence type="ECO:0000313" key="6">
    <source>
        <dbReference type="EMBL" id="GGO23527.1"/>
    </source>
</evidence>
<dbReference type="SUPFAM" id="SSF51569">
    <property type="entry name" value="Aldolase"/>
    <property type="match status" value="1"/>
</dbReference>
<comment type="pathway">
    <text evidence="5">Metabolic intermediate biosynthesis; chorismate biosynthesis; chorismate from D-erythrose 4-phosphate and phosphoenolpyruvate: step 1/7.</text>
</comment>
<dbReference type="AlphaFoldDB" id="A0A8H9H3Y0"/>
<dbReference type="GO" id="GO:0009423">
    <property type="term" value="P:chorismate biosynthetic process"/>
    <property type="evidence" value="ECO:0007669"/>
    <property type="project" value="UniProtKB-UniPathway"/>
</dbReference>
<dbReference type="EC" id="2.5.1.54" evidence="5"/>
<dbReference type="UniPathway" id="UPA00053">
    <property type="reaction ID" value="UER00084"/>
</dbReference>
<keyword evidence="3" id="KW-0464">Manganese</keyword>
<comment type="cofactor">
    <cofactor evidence="3">
        <name>Mn(2+)</name>
        <dbReference type="ChEBI" id="CHEBI:29035"/>
    </cofactor>
    <cofactor evidence="3">
        <name>Co(2+)</name>
        <dbReference type="ChEBI" id="CHEBI:48828"/>
    </cofactor>
    <cofactor evidence="3">
        <name>Cd(2+)</name>
        <dbReference type="ChEBI" id="CHEBI:48775"/>
    </cofactor>
    <text evidence="3">Binds 1 divalent cation per subunit. The enzyme is active with manganese, cobalt or cadmium ions.</text>
</comment>
<keyword evidence="4 5" id="KW-0057">Aromatic amino acid biosynthesis</keyword>
<name>A0A8H9H3Y0_9ACTN</name>
<feature type="binding site" evidence="3">
    <location>
        <position position="426"/>
    </location>
    <ligand>
        <name>Mn(2+)</name>
        <dbReference type="ChEBI" id="CHEBI:29035"/>
    </ligand>
</feature>
<comment type="caution">
    <text evidence="6">The sequence shown here is derived from an EMBL/GenBank/DDBJ whole genome shotgun (WGS) entry which is preliminary data.</text>
</comment>
<feature type="binding site" evidence="3">
    <location>
        <begin position="268"/>
        <end position="269"/>
    </location>
    <ligand>
        <name>phosphoenolpyruvate</name>
        <dbReference type="ChEBI" id="CHEBI:58702"/>
    </ligand>
</feature>
<dbReference type="InterPro" id="IPR035959">
    <property type="entry name" value="RutC-like_sf"/>
</dbReference>
<feature type="binding site" evidence="3">
    <location>
        <position position="396"/>
    </location>
    <ligand>
        <name>Mn(2+)</name>
        <dbReference type="ChEBI" id="CHEBI:29035"/>
    </ligand>
</feature>
<feature type="binding site" evidence="3">
    <location>
        <position position="354"/>
    </location>
    <ligand>
        <name>Mn(2+)</name>
        <dbReference type="ChEBI" id="CHEBI:29035"/>
    </ligand>
</feature>
<accession>A0A8H9H3Y0</accession>
<dbReference type="NCBIfam" id="TIGR01796">
    <property type="entry name" value="CM_mono_aroH"/>
    <property type="match status" value="1"/>
</dbReference>
<dbReference type="Pfam" id="PF01474">
    <property type="entry name" value="DAHP_synth_2"/>
    <property type="match status" value="1"/>
</dbReference>
<dbReference type="PROSITE" id="PS51167">
    <property type="entry name" value="CHORISMATE_MUT_1"/>
    <property type="match status" value="1"/>
</dbReference>
<sequence length="588" mass="64066">MNPSQSAPVGQPWRDLPAAQQPEYPDREALRGVIADLESYPPLVFAGECDQLRAHLGAVARGEAFLLQGGDCAETFGGVSAGQIRDKLKTLLQMSAVLTYAASLPVVKVGRIAGQYSKPRSAPTETRDGVTLPSYRGDSINGMEFTPEARTPDPERLKRMYHASTSTLNLVRAFATGGYADLRQVHSWNQDFVRSSPAGRRYESLAREIDRALSFMNACGADPGELGAVEFYASHEALILDYESALTRTDSRTGRLYDVSAHMVWIGERTRQLDHGHVAFAAEIRNPIGVKLGPSSTPEEALALIDRLDPEREPGRLTFITRMGARAVRDRLPELVEKVTAEGAQVVWVCDPMHGNTFEAASGHKTRRFDDVLDEVRGFFEVHRALGTHPGGIHVELTGDDVTECLGGGDEILVDHLHRRYETACDPRLNRSQSLELAFLVAEMLRQDPAGRGASPGGTEMTVRAVRGAVQVERDDEPHLLESVQTLLCRIMDVNDLSPDDLISIVFTSTPDLVSAFPAAAARAIGLTHVPLMCARELDVNGALPRTVRVLAHVRTARAVRDVRHVYLGGAAALREDLAQPGEGGVTL</sequence>
<proteinExistence type="inferred from homology"/>
<dbReference type="EMBL" id="BMMN01000011">
    <property type="protein sequence ID" value="GGO23527.1"/>
    <property type="molecule type" value="Genomic_DNA"/>
</dbReference>